<reference evidence="2" key="1">
    <citation type="journal article" date="2019" name="Int. J. Syst. Evol. Microbiol.">
        <title>The Global Catalogue of Microorganisms (GCM) 10K type strain sequencing project: providing services to taxonomists for standard genome sequencing and annotation.</title>
        <authorList>
            <consortium name="The Broad Institute Genomics Platform"/>
            <consortium name="The Broad Institute Genome Sequencing Center for Infectious Disease"/>
            <person name="Wu L."/>
            <person name="Ma J."/>
        </authorList>
    </citation>
    <scope>NUCLEOTIDE SEQUENCE [LARGE SCALE GENOMIC DNA]</scope>
    <source>
        <strain evidence="2">JCM 17137</strain>
    </source>
</reference>
<evidence type="ECO:0000313" key="1">
    <source>
        <dbReference type="EMBL" id="GAA3749174.1"/>
    </source>
</evidence>
<evidence type="ECO:0000313" key="2">
    <source>
        <dbReference type="Proteomes" id="UP001500908"/>
    </source>
</evidence>
<proteinExistence type="predicted"/>
<comment type="caution">
    <text evidence="1">The sequence shown here is derived from an EMBL/GenBank/DDBJ whole genome shotgun (WGS) entry which is preliminary data.</text>
</comment>
<dbReference type="Proteomes" id="UP001500908">
    <property type="component" value="Unassembled WGS sequence"/>
</dbReference>
<gene>
    <name evidence="1" type="ORF">GCM10022402_30500</name>
</gene>
<sequence>MVTGAVVVAWSKVDPEGYLQSFLDDLFGVAFGHGLDELGQVLALRVHNALLRVIGGNDAPRYSPWRWFSPPLWGNRREGVS</sequence>
<organism evidence="1 2">
    <name type="scientific">Salinactinospora qingdaonensis</name>
    <dbReference type="NCBI Taxonomy" id="702744"/>
    <lineage>
        <taxon>Bacteria</taxon>
        <taxon>Bacillati</taxon>
        <taxon>Actinomycetota</taxon>
        <taxon>Actinomycetes</taxon>
        <taxon>Streptosporangiales</taxon>
        <taxon>Nocardiopsidaceae</taxon>
        <taxon>Salinactinospora</taxon>
    </lineage>
</organism>
<accession>A0ABP7FY97</accession>
<name>A0ABP7FY97_9ACTN</name>
<keyword evidence="2" id="KW-1185">Reference proteome</keyword>
<protein>
    <submittedName>
        <fullName evidence="1">Uncharacterized protein</fullName>
    </submittedName>
</protein>
<dbReference type="EMBL" id="BAABDD010000013">
    <property type="protein sequence ID" value="GAA3749174.1"/>
    <property type="molecule type" value="Genomic_DNA"/>
</dbReference>